<feature type="non-terminal residue" evidence="1">
    <location>
        <position position="1"/>
    </location>
</feature>
<dbReference type="EMBL" id="GBEZ01024669">
    <property type="protein sequence ID" value="JAC62342.1"/>
    <property type="molecule type" value="Transcribed_RNA"/>
</dbReference>
<sequence>ISMRILASVNGGTVLSSLRKVCAFSQTAEHRSCPVDIDRRGNTPPAYQRWGILLSSVWLMVNVRRGFPFVRVLVCETKQYLVFSGLSACKITVIRPE</sequence>
<evidence type="ECO:0000313" key="1">
    <source>
        <dbReference type="EMBL" id="JAC62342.1"/>
    </source>
</evidence>
<gene>
    <name evidence="1" type="ORF">TSPGSL018_23610</name>
</gene>
<name>A0A061QNV5_9CHLO</name>
<organism evidence="1">
    <name type="scientific">Tetraselmis sp. GSL018</name>
    <dbReference type="NCBI Taxonomy" id="582737"/>
    <lineage>
        <taxon>Eukaryota</taxon>
        <taxon>Viridiplantae</taxon>
        <taxon>Chlorophyta</taxon>
        <taxon>core chlorophytes</taxon>
        <taxon>Chlorodendrophyceae</taxon>
        <taxon>Chlorodendrales</taxon>
        <taxon>Chlorodendraceae</taxon>
        <taxon>Tetraselmis</taxon>
    </lineage>
</organism>
<accession>A0A061QNV5</accession>
<protein>
    <submittedName>
        <fullName evidence="1">Uncharacterized protein</fullName>
    </submittedName>
</protein>
<dbReference type="AlphaFoldDB" id="A0A061QNV5"/>
<proteinExistence type="predicted"/>
<reference evidence="1" key="1">
    <citation type="submission" date="2014-05" db="EMBL/GenBank/DDBJ databases">
        <title>The transcriptome of the halophilic microalga Tetraselmis sp. GSL018 isolated from the Great Salt Lake, Utah.</title>
        <authorList>
            <person name="Jinkerson R.E."/>
            <person name="D'Adamo S."/>
            <person name="Posewitz M.C."/>
        </authorList>
    </citation>
    <scope>NUCLEOTIDE SEQUENCE</scope>
    <source>
        <strain evidence="1">GSL018</strain>
    </source>
</reference>